<evidence type="ECO:0000313" key="1">
    <source>
        <dbReference type="EMBL" id="CAI2375040.1"/>
    </source>
</evidence>
<comment type="caution">
    <text evidence="1">The sequence shown here is derived from an EMBL/GenBank/DDBJ whole genome shotgun (WGS) entry which is preliminary data.</text>
</comment>
<reference evidence="1" key="1">
    <citation type="submission" date="2023-07" db="EMBL/GenBank/DDBJ databases">
        <authorList>
            <consortium name="AG Swart"/>
            <person name="Singh M."/>
            <person name="Singh A."/>
            <person name="Seah K."/>
            <person name="Emmerich C."/>
        </authorList>
    </citation>
    <scope>NUCLEOTIDE SEQUENCE</scope>
    <source>
        <strain evidence="1">DP1</strain>
    </source>
</reference>
<dbReference type="AlphaFoldDB" id="A0AAD1XM23"/>
<dbReference type="Proteomes" id="UP001295684">
    <property type="component" value="Unassembled WGS sequence"/>
</dbReference>
<keyword evidence="2" id="KW-1185">Reference proteome</keyword>
<protein>
    <submittedName>
        <fullName evidence="1">Uncharacterized protein</fullName>
    </submittedName>
</protein>
<dbReference type="Gene3D" id="3.80.10.10">
    <property type="entry name" value="Ribonuclease Inhibitor"/>
    <property type="match status" value="1"/>
</dbReference>
<evidence type="ECO:0000313" key="2">
    <source>
        <dbReference type="Proteomes" id="UP001295684"/>
    </source>
</evidence>
<name>A0AAD1XM23_EUPCR</name>
<dbReference type="InterPro" id="IPR032675">
    <property type="entry name" value="LRR_dom_sf"/>
</dbReference>
<accession>A0AAD1XM23</accession>
<dbReference type="SUPFAM" id="SSF52047">
    <property type="entry name" value="RNI-like"/>
    <property type="match status" value="1"/>
</dbReference>
<proteinExistence type="predicted"/>
<sequence>MEVLSLSQEGAHDMISKVLSIMQSKGVKRDLLVGLSNDLGFHKFCTEWVSQKCSTESMQIKHQDTNTLNEMKEKLRVQKNLIGKLKVAYTEREETKHASDENNLELRLMLSKYEHNSGYLSTFDSKTNLTINTTFAREKRVLKAIKLHIPECYNVTFTFSKNDDKMVRKFFRQVFPNRIEMLQLFYLNGNSPYGQKINIGIYLKEIQLASLSLTRMLRLRGFSISQAQLKRLFSVFKRIKIIVLSRCLIDFSTVPDLSQALENCSLRNLDIDFSIINRSLEVGQRIQNCQNFIEALAQAPDLAQNLEKLKLTNVGFSKEVVKKICATYQLDCILDNKNPWA</sequence>
<dbReference type="EMBL" id="CAMPGE010016487">
    <property type="protein sequence ID" value="CAI2375040.1"/>
    <property type="molecule type" value="Genomic_DNA"/>
</dbReference>
<gene>
    <name evidence="1" type="ORF">ECRASSUSDP1_LOCUS16400</name>
</gene>
<organism evidence="1 2">
    <name type="scientific">Euplotes crassus</name>
    <dbReference type="NCBI Taxonomy" id="5936"/>
    <lineage>
        <taxon>Eukaryota</taxon>
        <taxon>Sar</taxon>
        <taxon>Alveolata</taxon>
        <taxon>Ciliophora</taxon>
        <taxon>Intramacronucleata</taxon>
        <taxon>Spirotrichea</taxon>
        <taxon>Hypotrichia</taxon>
        <taxon>Euplotida</taxon>
        <taxon>Euplotidae</taxon>
        <taxon>Moneuplotes</taxon>
    </lineage>
</organism>